<dbReference type="InParanoid" id="A0A409VGK3"/>
<gene>
    <name evidence="2" type="ORF">CVT24_011481</name>
</gene>
<sequence length="155" mass="17498">MLAAEPHQVITAKTLKELAQCIKIRIIVFTHEQQFPIEAELDEHVKDTLNANAAHFLLQSTPSLMPIGTIRACKFTSTQITENGLHSTKTYYKLTRFAILKEFRGKHLGEALVHRLHEWVLEDAAKDRLQTLDGTSATVTIIAHSQIYATGFYAR</sequence>
<dbReference type="STRING" id="181874.A0A409VGK3"/>
<keyword evidence="3" id="KW-1185">Reference proteome</keyword>
<protein>
    <recommendedName>
        <fullName evidence="1">N-acetyltransferase domain-containing protein</fullName>
    </recommendedName>
</protein>
<evidence type="ECO:0000259" key="1">
    <source>
        <dbReference type="Pfam" id="PF00583"/>
    </source>
</evidence>
<reference evidence="2 3" key="1">
    <citation type="journal article" date="2018" name="Evol. Lett.">
        <title>Horizontal gene cluster transfer increased hallucinogenic mushroom diversity.</title>
        <authorList>
            <person name="Reynolds H.T."/>
            <person name="Vijayakumar V."/>
            <person name="Gluck-Thaler E."/>
            <person name="Korotkin H.B."/>
            <person name="Matheny P.B."/>
            <person name="Slot J.C."/>
        </authorList>
    </citation>
    <scope>NUCLEOTIDE SEQUENCE [LARGE SCALE GENOMIC DNA]</scope>
    <source>
        <strain evidence="2 3">2629</strain>
    </source>
</reference>
<dbReference type="Pfam" id="PF00583">
    <property type="entry name" value="Acetyltransf_1"/>
    <property type="match status" value="1"/>
</dbReference>
<accession>A0A409VGK3</accession>
<comment type="caution">
    <text evidence="2">The sequence shown here is derived from an EMBL/GenBank/DDBJ whole genome shotgun (WGS) entry which is preliminary data.</text>
</comment>
<dbReference type="GO" id="GO:0016747">
    <property type="term" value="F:acyltransferase activity, transferring groups other than amino-acyl groups"/>
    <property type="evidence" value="ECO:0007669"/>
    <property type="project" value="InterPro"/>
</dbReference>
<dbReference type="SUPFAM" id="SSF55729">
    <property type="entry name" value="Acyl-CoA N-acyltransferases (Nat)"/>
    <property type="match status" value="1"/>
</dbReference>
<dbReference type="Proteomes" id="UP000284842">
    <property type="component" value="Unassembled WGS sequence"/>
</dbReference>
<dbReference type="UniPathway" id="UPA00113">
    <property type="reaction ID" value="UER00529"/>
</dbReference>
<dbReference type="InterPro" id="IPR016181">
    <property type="entry name" value="Acyl_CoA_acyltransferase"/>
</dbReference>
<evidence type="ECO:0000313" key="3">
    <source>
        <dbReference type="Proteomes" id="UP000284842"/>
    </source>
</evidence>
<dbReference type="GO" id="GO:0006048">
    <property type="term" value="P:UDP-N-acetylglucosamine biosynthetic process"/>
    <property type="evidence" value="ECO:0007669"/>
    <property type="project" value="UniProtKB-UniPathway"/>
</dbReference>
<dbReference type="Gene3D" id="3.40.630.30">
    <property type="match status" value="1"/>
</dbReference>
<proteinExistence type="predicted"/>
<dbReference type="AlphaFoldDB" id="A0A409VGK3"/>
<feature type="domain" description="N-acetyltransferase" evidence="1">
    <location>
        <begin position="51"/>
        <end position="132"/>
    </location>
</feature>
<organism evidence="2 3">
    <name type="scientific">Panaeolus cyanescens</name>
    <dbReference type="NCBI Taxonomy" id="181874"/>
    <lineage>
        <taxon>Eukaryota</taxon>
        <taxon>Fungi</taxon>
        <taxon>Dikarya</taxon>
        <taxon>Basidiomycota</taxon>
        <taxon>Agaricomycotina</taxon>
        <taxon>Agaricomycetes</taxon>
        <taxon>Agaricomycetidae</taxon>
        <taxon>Agaricales</taxon>
        <taxon>Agaricineae</taxon>
        <taxon>Galeropsidaceae</taxon>
        <taxon>Panaeolus</taxon>
    </lineage>
</organism>
<name>A0A409VGK3_9AGAR</name>
<evidence type="ECO:0000313" key="2">
    <source>
        <dbReference type="EMBL" id="PPQ65371.1"/>
    </source>
</evidence>
<dbReference type="InterPro" id="IPR000182">
    <property type="entry name" value="GNAT_dom"/>
</dbReference>
<dbReference type="EMBL" id="NHTK01006067">
    <property type="protein sequence ID" value="PPQ65371.1"/>
    <property type="molecule type" value="Genomic_DNA"/>
</dbReference>
<dbReference type="OrthoDB" id="329272at2759"/>